<evidence type="ECO:0008006" key="3">
    <source>
        <dbReference type="Google" id="ProtNLM"/>
    </source>
</evidence>
<gene>
    <name evidence="1" type="ORF">GCM10007907_27980</name>
</gene>
<comment type="caution">
    <text evidence="1">The sequence shown here is derived from an EMBL/GenBank/DDBJ whole genome shotgun (WGS) entry which is preliminary data.</text>
</comment>
<evidence type="ECO:0000313" key="2">
    <source>
        <dbReference type="Proteomes" id="UP001156706"/>
    </source>
</evidence>
<proteinExistence type="predicted"/>
<sequence>MSRGLVEALLGGLEGGAAYMAKDSDRRVQEQQKVMDREALFSDWQRRYSIEMSTNAAEDDHRSARNAQQQLDAYKAKLEADLTLANDPRALEAERRAAARREKEIRISQGPQYARNQFDKEQQAKREQNLAKVVPLISKRQMLEFAKPSAAMTEQGTAQEVANINAALWALGVDPRTVLAQNGARANRYRSTTEMVPNPDPATGEYVEEADGQRDSAGRPIGIAAMMNKARGEFHKLKQGGMSPAEAKDHIRRAYSELDKYPALW</sequence>
<reference evidence="2" key="1">
    <citation type="journal article" date="2019" name="Int. J. Syst. Evol. Microbiol.">
        <title>The Global Catalogue of Microorganisms (GCM) 10K type strain sequencing project: providing services to taxonomists for standard genome sequencing and annotation.</title>
        <authorList>
            <consortium name="The Broad Institute Genomics Platform"/>
            <consortium name="The Broad Institute Genome Sequencing Center for Infectious Disease"/>
            <person name="Wu L."/>
            <person name="Ma J."/>
        </authorList>
    </citation>
    <scope>NUCLEOTIDE SEQUENCE [LARGE SCALE GENOMIC DNA]</scope>
    <source>
        <strain evidence="2">NBRC 110044</strain>
    </source>
</reference>
<dbReference type="RefSeq" id="WP_284197100.1">
    <property type="nucleotide sequence ID" value="NZ_BSOG01000003.1"/>
</dbReference>
<accession>A0ABQ5YHS4</accession>
<evidence type="ECO:0000313" key="1">
    <source>
        <dbReference type="EMBL" id="GLR14008.1"/>
    </source>
</evidence>
<dbReference type="EMBL" id="BSOG01000003">
    <property type="protein sequence ID" value="GLR14008.1"/>
    <property type="molecule type" value="Genomic_DNA"/>
</dbReference>
<protein>
    <recommendedName>
        <fullName evidence="3">Novel toxin 15 domain-containing protein</fullName>
    </recommendedName>
</protein>
<name>A0ABQ5YHS4_9NEIS</name>
<keyword evidence="2" id="KW-1185">Reference proteome</keyword>
<dbReference type="Proteomes" id="UP001156706">
    <property type="component" value="Unassembled WGS sequence"/>
</dbReference>
<organism evidence="1 2">
    <name type="scientific">Chitinimonas prasina</name>
    <dbReference type="NCBI Taxonomy" id="1434937"/>
    <lineage>
        <taxon>Bacteria</taxon>
        <taxon>Pseudomonadati</taxon>
        <taxon>Pseudomonadota</taxon>
        <taxon>Betaproteobacteria</taxon>
        <taxon>Neisseriales</taxon>
        <taxon>Chitinibacteraceae</taxon>
        <taxon>Chitinimonas</taxon>
    </lineage>
</organism>